<dbReference type="HOGENOM" id="CLU_3221145_0_0_11"/>
<reference evidence="2" key="1">
    <citation type="journal article" date="2008" name="J. Bacteriol.">
        <title>Genome sequence of the fish pathogen Renibacterium salmoninarum suggests reductive evolution away from an environmental Arthrobacter ancestor.</title>
        <authorList>
            <person name="Wiens G.D."/>
            <person name="Rockey D.D."/>
            <person name="Wu Z."/>
            <person name="Chang J."/>
            <person name="Levy R."/>
            <person name="Crane S."/>
            <person name="Chen D.S."/>
            <person name="Capri G.R."/>
            <person name="Burnett J.R."/>
            <person name="Sudheesh P.S."/>
            <person name="Schipma M.J."/>
            <person name="Burd H."/>
            <person name="Bhattacharyya A."/>
            <person name="Rhodes L.D."/>
            <person name="Kaul R."/>
            <person name="Strom M.S."/>
        </authorList>
    </citation>
    <scope>NUCLEOTIDE SEQUENCE [LARGE SCALE GENOMIC DNA]</scope>
    <source>
        <strain evidence="2">ATCC 33209 / DSM 20767 / JCM 11484 / NBRC 15589 / NCIMB 2235</strain>
    </source>
</reference>
<protein>
    <submittedName>
        <fullName evidence="1">Uncharacterized protein</fullName>
    </submittedName>
</protein>
<dbReference type="STRING" id="288705.RSal33209_1532"/>
<gene>
    <name evidence="1" type="ordered locus">RSal33209_1532</name>
</gene>
<name>A9WNR9_RENSM</name>
<proteinExistence type="predicted"/>
<dbReference type="KEGG" id="rsa:RSal33209_1532"/>
<keyword evidence="2" id="KW-1185">Reference proteome</keyword>
<dbReference type="EMBL" id="CP000910">
    <property type="protein sequence ID" value="ABY23268.1"/>
    <property type="molecule type" value="Genomic_DNA"/>
</dbReference>
<accession>A9WNR9</accession>
<sequence>MLDFAKTPEGVTALTAIYQITGLQLDNPESLKKTQDAARSIGLG</sequence>
<evidence type="ECO:0000313" key="2">
    <source>
        <dbReference type="Proteomes" id="UP000002007"/>
    </source>
</evidence>
<dbReference type="RefSeq" id="WP_012244947.1">
    <property type="nucleotide sequence ID" value="NC_010168.1"/>
</dbReference>
<dbReference type="AlphaFoldDB" id="A9WNR9"/>
<dbReference type="Proteomes" id="UP000002007">
    <property type="component" value="Chromosome"/>
</dbReference>
<organism evidence="1 2">
    <name type="scientific">Renibacterium salmoninarum (strain ATCC 33209 / DSM 20767 / JCM 11484 / NBRC 15589 / NCIMB 2235)</name>
    <dbReference type="NCBI Taxonomy" id="288705"/>
    <lineage>
        <taxon>Bacteria</taxon>
        <taxon>Bacillati</taxon>
        <taxon>Actinomycetota</taxon>
        <taxon>Actinomycetes</taxon>
        <taxon>Micrococcales</taxon>
        <taxon>Micrococcaceae</taxon>
        <taxon>Renibacterium</taxon>
    </lineage>
</organism>
<evidence type="ECO:0000313" key="1">
    <source>
        <dbReference type="EMBL" id="ABY23268.1"/>
    </source>
</evidence>